<reference evidence="1 4" key="1">
    <citation type="submission" date="2016-04" db="EMBL/GenBank/DDBJ databases">
        <title>Genome analyses suggest a sexual origin of heterokaryosis in a supposedly ancient asexual fungus.</title>
        <authorList>
            <person name="Ropars J."/>
            <person name="Sedzielewska K."/>
            <person name="Noel J."/>
            <person name="Charron P."/>
            <person name="Farinelli L."/>
            <person name="Marton T."/>
            <person name="Kruger M."/>
            <person name="Pelin A."/>
            <person name="Brachmann A."/>
            <person name="Corradi N."/>
        </authorList>
    </citation>
    <scope>NUCLEOTIDE SEQUENCE [LARGE SCALE GENOMIC DNA]</scope>
    <source>
        <strain evidence="1 4">A5</strain>
    </source>
</reference>
<dbReference type="VEuPathDB" id="FungiDB:FUN_025638"/>
<name>A0A2I1EJ90_9GLOM</name>
<reference evidence="2 3" key="4">
    <citation type="submission" date="2017-10" db="EMBL/GenBank/DDBJ databases">
        <title>Genome analyses suggest a sexual origin of heterokaryosis in a supposedly ancient asexual fungus.</title>
        <authorList>
            <person name="Corradi N."/>
            <person name="Sedzielewska K."/>
            <person name="Noel J."/>
            <person name="Charron P."/>
            <person name="Farinelli L."/>
            <person name="Marton T."/>
            <person name="Kruger M."/>
            <person name="Pelin A."/>
            <person name="Brachmann A."/>
            <person name="Corradi N."/>
        </authorList>
    </citation>
    <scope>NUCLEOTIDE SEQUENCE [LARGE SCALE GENOMIC DNA]</scope>
    <source>
        <strain evidence="2 3">A1</strain>
    </source>
</reference>
<dbReference type="OrthoDB" id="2446007at2759"/>
<proteinExistence type="predicted"/>
<dbReference type="Proteomes" id="UP000232688">
    <property type="component" value="Unassembled WGS sequence"/>
</dbReference>
<sequence length="276" mass="31504">MLIDDMSENEKVYHQLKNYYIEWIYITSYITPILRAILTHTSLAARQHIPGTDILLEELSKLGLIKFVKEDESSDIGALTCPYIWLWLMANASDDNVLHHWNFKYYNELQHKEDPYIPPGCPYWMHFEHFVASFRVIKSKIFGKDQQIKLKDIYAGAKHNFGEEAIINKPLSLEQVIHRESTKSSAYSINKSVSCMKGGNQIKLHLEDASACIINGSEKVSQKIYDDEHEKATDEGDVFVLVTCGSSDVNERAFLLVHGDQLNANEANFSEITSQG</sequence>
<protein>
    <submittedName>
        <fullName evidence="1">Uncharacterized protein</fullName>
    </submittedName>
</protein>
<dbReference type="AlphaFoldDB" id="A0A2I1EJ90"/>
<dbReference type="Proteomes" id="UP000232722">
    <property type="component" value="Unassembled WGS sequence"/>
</dbReference>
<evidence type="ECO:0000313" key="3">
    <source>
        <dbReference type="Proteomes" id="UP000232688"/>
    </source>
</evidence>
<dbReference type="EMBL" id="LLXH01000229">
    <property type="protein sequence ID" value="PKC70290.1"/>
    <property type="molecule type" value="Genomic_DNA"/>
</dbReference>
<evidence type="ECO:0000313" key="4">
    <source>
        <dbReference type="Proteomes" id="UP000232722"/>
    </source>
</evidence>
<gene>
    <name evidence="2" type="ORF">RhiirA1_454937</name>
    <name evidence="1" type="ORF">RhiirA5_421462</name>
</gene>
<dbReference type="VEuPathDB" id="FungiDB:RhiirA1_454937"/>
<reference evidence="2 3" key="3">
    <citation type="submission" date="2017-10" db="EMBL/GenBank/DDBJ databases">
        <title>Extensive intraspecific genome diversity in a model arbuscular mycorrhizal fungus.</title>
        <authorList>
            <person name="Chen E.C.H."/>
            <person name="Morin E."/>
            <person name="Baudet D."/>
            <person name="Noel J."/>
            <person name="Ndikumana S."/>
            <person name="Charron P."/>
            <person name="St-Onge C."/>
            <person name="Giorgi J."/>
            <person name="Grigoriev I.V."/>
            <person name="Roux C."/>
            <person name="Martin F.M."/>
            <person name="Corradi N."/>
        </authorList>
    </citation>
    <scope>NUCLEOTIDE SEQUENCE [LARGE SCALE GENOMIC DNA]</scope>
    <source>
        <strain evidence="2 3">A1</strain>
    </source>
</reference>
<evidence type="ECO:0000313" key="2">
    <source>
        <dbReference type="EMBL" id="PKC70290.1"/>
    </source>
</evidence>
<dbReference type="EMBL" id="LLXJ01000928">
    <property type="protein sequence ID" value="PKC05032.1"/>
    <property type="molecule type" value="Genomic_DNA"/>
</dbReference>
<organism evidence="1 4">
    <name type="scientific">Rhizophagus irregularis</name>
    <dbReference type="NCBI Taxonomy" id="588596"/>
    <lineage>
        <taxon>Eukaryota</taxon>
        <taxon>Fungi</taxon>
        <taxon>Fungi incertae sedis</taxon>
        <taxon>Mucoromycota</taxon>
        <taxon>Glomeromycotina</taxon>
        <taxon>Glomeromycetes</taxon>
        <taxon>Glomerales</taxon>
        <taxon>Glomeraceae</taxon>
        <taxon>Rhizophagus</taxon>
    </lineage>
</organism>
<evidence type="ECO:0000313" key="1">
    <source>
        <dbReference type="EMBL" id="PKC05032.1"/>
    </source>
</evidence>
<accession>A0A2I1EJ90</accession>
<dbReference type="VEuPathDB" id="FungiDB:RhiirFUN_025044"/>
<comment type="caution">
    <text evidence="1">The sequence shown here is derived from an EMBL/GenBank/DDBJ whole genome shotgun (WGS) entry which is preliminary data.</text>
</comment>
<reference evidence="1 4" key="2">
    <citation type="submission" date="2017-09" db="EMBL/GenBank/DDBJ databases">
        <title>Extensive intraspecific genome diversity in a model arbuscular mycorrhizal fungus.</title>
        <authorList>
            <person name="Chen E.C."/>
            <person name="Morin E."/>
            <person name="Beaudet D."/>
            <person name="Noel J."/>
            <person name="Ndikumana S."/>
            <person name="Charron P."/>
            <person name="St-Onge C."/>
            <person name="Giorgi J."/>
            <person name="Grigoriev I.V."/>
            <person name="Roux C."/>
            <person name="Martin F.M."/>
            <person name="Corradi N."/>
        </authorList>
    </citation>
    <scope>NUCLEOTIDE SEQUENCE [LARGE SCALE GENOMIC DNA]</scope>
    <source>
        <strain evidence="1 4">A5</strain>
    </source>
</reference>